<sequence>MIRLGPKMNGPSPQNSERNGPTNGSLGVLMKKAFLSPATVVERLLHVHRRPVTENSLLSHVERVDRRRIVSPLSLPPAPNFPFTFNVSVPYDDAIVISLG</sequence>
<evidence type="ECO:0000313" key="2">
    <source>
        <dbReference type="EMBL" id="GMH09220.1"/>
    </source>
</evidence>
<protein>
    <submittedName>
        <fullName evidence="2">Uncharacterized protein</fullName>
    </submittedName>
</protein>
<evidence type="ECO:0000313" key="3">
    <source>
        <dbReference type="Proteomes" id="UP001279734"/>
    </source>
</evidence>
<gene>
    <name evidence="2" type="ORF">Nepgr_011060</name>
</gene>
<dbReference type="EMBL" id="BSYO01000009">
    <property type="protein sequence ID" value="GMH09220.1"/>
    <property type="molecule type" value="Genomic_DNA"/>
</dbReference>
<accession>A0AAD3SEF0</accession>
<reference evidence="2" key="1">
    <citation type="submission" date="2023-05" db="EMBL/GenBank/DDBJ databases">
        <title>Nepenthes gracilis genome sequencing.</title>
        <authorList>
            <person name="Fukushima K."/>
        </authorList>
    </citation>
    <scope>NUCLEOTIDE SEQUENCE</scope>
    <source>
        <strain evidence="2">SING2019-196</strain>
    </source>
</reference>
<organism evidence="2 3">
    <name type="scientific">Nepenthes gracilis</name>
    <name type="common">Slender pitcher plant</name>
    <dbReference type="NCBI Taxonomy" id="150966"/>
    <lineage>
        <taxon>Eukaryota</taxon>
        <taxon>Viridiplantae</taxon>
        <taxon>Streptophyta</taxon>
        <taxon>Embryophyta</taxon>
        <taxon>Tracheophyta</taxon>
        <taxon>Spermatophyta</taxon>
        <taxon>Magnoliopsida</taxon>
        <taxon>eudicotyledons</taxon>
        <taxon>Gunneridae</taxon>
        <taxon>Pentapetalae</taxon>
        <taxon>Caryophyllales</taxon>
        <taxon>Nepenthaceae</taxon>
        <taxon>Nepenthes</taxon>
    </lineage>
</organism>
<proteinExistence type="predicted"/>
<name>A0AAD3SEF0_NEPGR</name>
<dbReference type="Proteomes" id="UP001279734">
    <property type="component" value="Unassembled WGS sequence"/>
</dbReference>
<feature type="compositionally biased region" description="Polar residues" evidence="1">
    <location>
        <begin position="11"/>
        <end position="25"/>
    </location>
</feature>
<evidence type="ECO:0000256" key="1">
    <source>
        <dbReference type="SAM" id="MobiDB-lite"/>
    </source>
</evidence>
<keyword evidence="3" id="KW-1185">Reference proteome</keyword>
<comment type="caution">
    <text evidence="2">The sequence shown here is derived from an EMBL/GenBank/DDBJ whole genome shotgun (WGS) entry which is preliminary data.</text>
</comment>
<dbReference type="AlphaFoldDB" id="A0AAD3SEF0"/>
<feature type="region of interest" description="Disordered" evidence="1">
    <location>
        <begin position="1"/>
        <end position="25"/>
    </location>
</feature>